<evidence type="ECO:0000313" key="2">
    <source>
        <dbReference type="EMBL" id="KAK9139506.1"/>
    </source>
</evidence>
<comment type="caution">
    <text evidence="2">The sequence shown here is derived from an EMBL/GenBank/DDBJ whole genome shotgun (WGS) entry which is preliminary data.</text>
</comment>
<gene>
    <name evidence="2" type="ORF">Scep_009187</name>
</gene>
<dbReference type="Proteomes" id="UP001419268">
    <property type="component" value="Unassembled WGS sequence"/>
</dbReference>
<feature type="compositionally biased region" description="Basic and acidic residues" evidence="1">
    <location>
        <begin position="136"/>
        <end position="167"/>
    </location>
</feature>
<name>A0AAP0JSM2_9MAGN</name>
<keyword evidence="3" id="KW-1185">Reference proteome</keyword>
<evidence type="ECO:0000256" key="1">
    <source>
        <dbReference type="SAM" id="MobiDB-lite"/>
    </source>
</evidence>
<evidence type="ECO:0000313" key="3">
    <source>
        <dbReference type="Proteomes" id="UP001419268"/>
    </source>
</evidence>
<feature type="region of interest" description="Disordered" evidence="1">
    <location>
        <begin position="67"/>
        <end position="178"/>
    </location>
</feature>
<proteinExistence type="predicted"/>
<feature type="compositionally biased region" description="Basic and acidic residues" evidence="1">
    <location>
        <begin position="117"/>
        <end position="127"/>
    </location>
</feature>
<protein>
    <submittedName>
        <fullName evidence="2">Uncharacterized protein</fullName>
    </submittedName>
</protein>
<organism evidence="2 3">
    <name type="scientific">Stephania cephalantha</name>
    <dbReference type="NCBI Taxonomy" id="152367"/>
    <lineage>
        <taxon>Eukaryota</taxon>
        <taxon>Viridiplantae</taxon>
        <taxon>Streptophyta</taxon>
        <taxon>Embryophyta</taxon>
        <taxon>Tracheophyta</taxon>
        <taxon>Spermatophyta</taxon>
        <taxon>Magnoliopsida</taxon>
        <taxon>Ranunculales</taxon>
        <taxon>Menispermaceae</taxon>
        <taxon>Menispermoideae</taxon>
        <taxon>Cissampelideae</taxon>
        <taxon>Stephania</taxon>
    </lineage>
</organism>
<accession>A0AAP0JSM2</accession>
<sequence>MVRIASKRKTRRDLARIMPDSTGLDDMNRGWVELALEGGWSSLVRAGPIQGAWIGPIAGLGLDSSQAQPGLGEGKRAREMQRSSRGVGPDQPNPLFLFAGWAKGPTSPHASVGVGRVFKEGRGRGPVEGESVSGFSEKEEAMCRDLAERDVGLSTSGEEKEERELTERQSGGARSCGS</sequence>
<reference evidence="2 3" key="1">
    <citation type="submission" date="2024-01" db="EMBL/GenBank/DDBJ databases">
        <title>Genome assemblies of Stephania.</title>
        <authorList>
            <person name="Yang L."/>
        </authorList>
    </citation>
    <scope>NUCLEOTIDE SEQUENCE [LARGE SCALE GENOMIC DNA]</scope>
    <source>
        <strain evidence="2">JXDWG</strain>
        <tissue evidence="2">Leaf</tissue>
    </source>
</reference>
<feature type="compositionally biased region" description="Basic and acidic residues" evidence="1">
    <location>
        <begin position="73"/>
        <end position="82"/>
    </location>
</feature>
<dbReference type="EMBL" id="JBBNAG010000004">
    <property type="protein sequence ID" value="KAK9139506.1"/>
    <property type="molecule type" value="Genomic_DNA"/>
</dbReference>
<dbReference type="AlphaFoldDB" id="A0AAP0JSM2"/>